<protein>
    <submittedName>
        <fullName evidence="2">DUF1508 domain-containing protein</fullName>
    </submittedName>
</protein>
<accession>A0A4D7BDY2</accession>
<dbReference type="KEGG" id="pstg:E8M01_19190"/>
<reference evidence="2 3" key="1">
    <citation type="submission" date="2019-04" db="EMBL/GenBank/DDBJ databases">
        <title>Phreatobacter aquaticus sp. nov.</title>
        <authorList>
            <person name="Choi A."/>
        </authorList>
    </citation>
    <scope>NUCLEOTIDE SEQUENCE [LARGE SCALE GENOMIC DNA]</scope>
    <source>
        <strain evidence="2 3">KCTC 52518</strain>
    </source>
</reference>
<dbReference type="PANTHER" id="PTHR40606">
    <property type="match status" value="1"/>
</dbReference>
<evidence type="ECO:0000259" key="1">
    <source>
        <dbReference type="Pfam" id="PF07411"/>
    </source>
</evidence>
<feature type="domain" description="DUF1508" evidence="1">
    <location>
        <begin position="61"/>
        <end position="108"/>
    </location>
</feature>
<dbReference type="SUPFAM" id="SSF160113">
    <property type="entry name" value="YegP-like"/>
    <property type="match status" value="2"/>
</dbReference>
<organism evidence="2 3">
    <name type="scientific">Phreatobacter stygius</name>
    <dbReference type="NCBI Taxonomy" id="1940610"/>
    <lineage>
        <taxon>Bacteria</taxon>
        <taxon>Pseudomonadati</taxon>
        <taxon>Pseudomonadota</taxon>
        <taxon>Alphaproteobacteria</taxon>
        <taxon>Hyphomicrobiales</taxon>
        <taxon>Phreatobacteraceae</taxon>
        <taxon>Phreatobacter</taxon>
    </lineage>
</organism>
<dbReference type="PANTHER" id="PTHR40606:SF1">
    <property type="entry name" value="UPF0339 PROTEIN YEGP"/>
    <property type="match status" value="1"/>
</dbReference>
<dbReference type="RefSeq" id="WP_136961592.1">
    <property type="nucleotide sequence ID" value="NZ_CP039690.1"/>
</dbReference>
<dbReference type="Proteomes" id="UP000298781">
    <property type="component" value="Chromosome"/>
</dbReference>
<dbReference type="InterPro" id="IPR051141">
    <property type="entry name" value="UPF0339_domain"/>
</dbReference>
<name>A0A4D7BDY2_9HYPH</name>
<evidence type="ECO:0000313" key="3">
    <source>
        <dbReference type="Proteomes" id="UP000298781"/>
    </source>
</evidence>
<sequence length="110" mass="11494">MAGTFVLSKGASGQFHFVLKAGNGQTILSSEHYTTKAAAENGIASVRTNAPLDARYERKDAKSGQPMFNLKAANSQVIGTSETYSSVAARDAGIDSVKANAPKATLDDKT</sequence>
<proteinExistence type="predicted"/>
<evidence type="ECO:0000313" key="2">
    <source>
        <dbReference type="EMBL" id="QCI66147.1"/>
    </source>
</evidence>
<dbReference type="OrthoDB" id="9802792at2"/>
<dbReference type="EMBL" id="CP039690">
    <property type="protein sequence ID" value="QCI66147.1"/>
    <property type="molecule type" value="Genomic_DNA"/>
</dbReference>
<gene>
    <name evidence="2" type="ORF">E8M01_19190</name>
</gene>
<dbReference type="InterPro" id="IPR010879">
    <property type="entry name" value="DUF1508"/>
</dbReference>
<dbReference type="Pfam" id="PF07411">
    <property type="entry name" value="DUF1508"/>
    <property type="match status" value="2"/>
</dbReference>
<dbReference type="InterPro" id="IPR036913">
    <property type="entry name" value="YegP-like_sf"/>
</dbReference>
<dbReference type="Gene3D" id="2.30.29.80">
    <property type="match status" value="1"/>
</dbReference>
<keyword evidence="3" id="KW-1185">Reference proteome</keyword>
<dbReference type="AlphaFoldDB" id="A0A4D7BDY2"/>
<feature type="domain" description="DUF1508" evidence="1">
    <location>
        <begin position="12"/>
        <end position="57"/>
    </location>
</feature>